<protein>
    <submittedName>
        <fullName evidence="3">Uncharacterized protein</fullName>
    </submittedName>
</protein>
<organism evidence="3 4">
    <name type="scientific">Salinomyces thailandicus</name>
    <dbReference type="NCBI Taxonomy" id="706561"/>
    <lineage>
        <taxon>Eukaryota</taxon>
        <taxon>Fungi</taxon>
        <taxon>Dikarya</taxon>
        <taxon>Ascomycota</taxon>
        <taxon>Pezizomycotina</taxon>
        <taxon>Dothideomycetes</taxon>
        <taxon>Dothideomycetidae</taxon>
        <taxon>Mycosphaerellales</taxon>
        <taxon>Teratosphaeriaceae</taxon>
        <taxon>Salinomyces</taxon>
    </lineage>
</organism>
<comment type="caution">
    <text evidence="3">The sequence shown here is derived from an EMBL/GenBank/DDBJ whole genome shotgun (WGS) entry which is preliminary data.</text>
</comment>
<reference evidence="3 4" key="1">
    <citation type="submission" date="2017-03" db="EMBL/GenBank/DDBJ databases">
        <title>Genomes of endolithic fungi from Antarctica.</title>
        <authorList>
            <person name="Coleine C."/>
            <person name="Masonjones S."/>
            <person name="Stajich J.E."/>
        </authorList>
    </citation>
    <scope>NUCLEOTIDE SEQUENCE [LARGE SCALE GENOMIC DNA]</scope>
    <source>
        <strain evidence="3 4">CCFEE 6315</strain>
    </source>
</reference>
<dbReference type="Proteomes" id="UP000308549">
    <property type="component" value="Unassembled WGS sequence"/>
</dbReference>
<dbReference type="EMBL" id="NAJL01000028">
    <property type="protein sequence ID" value="TKA26518.1"/>
    <property type="molecule type" value="Genomic_DNA"/>
</dbReference>
<keyword evidence="2" id="KW-1133">Transmembrane helix</keyword>
<keyword evidence="2" id="KW-0472">Membrane</keyword>
<proteinExistence type="predicted"/>
<dbReference type="AlphaFoldDB" id="A0A4U0TW23"/>
<evidence type="ECO:0000256" key="2">
    <source>
        <dbReference type="SAM" id="Phobius"/>
    </source>
</evidence>
<evidence type="ECO:0000313" key="4">
    <source>
        <dbReference type="Proteomes" id="UP000308549"/>
    </source>
</evidence>
<dbReference type="OrthoDB" id="5412502at2759"/>
<evidence type="ECO:0000256" key="1">
    <source>
        <dbReference type="SAM" id="MobiDB-lite"/>
    </source>
</evidence>
<accession>A0A4U0TW23</accession>
<feature type="region of interest" description="Disordered" evidence="1">
    <location>
        <begin position="475"/>
        <end position="501"/>
    </location>
</feature>
<gene>
    <name evidence="3" type="ORF">B0A50_05355</name>
</gene>
<keyword evidence="4" id="KW-1185">Reference proteome</keyword>
<name>A0A4U0TW23_9PEZI</name>
<feature type="compositionally biased region" description="Pro residues" evidence="1">
    <location>
        <begin position="487"/>
        <end position="501"/>
    </location>
</feature>
<feature type="transmembrane region" description="Helical" evidence="2">
    <location>
        <begin position="233"/>
        <end position="251"/>
    </location>
</feature>
<feature type="compositionally biased region" description="Basic and acidic residues" evidence="1">
    <location>
        <begin position="180"/>
        <end position="197"/>
    </location>
</feature>
<feature type="region of interest" description="Disordered" evidence="1">
    <location>
        <begin position="166"/>
        <end position="197"/>
    </location>
</feature>
<evidence type="ECO:0000313" key="3">
    <source>
        <dbReference type="EMBL" id="TKA26518.1"/>
    </source>
</evidence>
<feature type="transmembrane region" description="Helical" evidence="2">
    <location>
        <begin position="313"/>
        <end position="332"/>
    </location>
</feature>
<keyword evidence="2" id="KW-0812">Transmembrane</keyword>
<sequence length="501" mass="54883">MSGPNNATVSTPGPGSHHWSMLWPQNFEEFQLDIVGFLAILGEGSVAANAQVAALTRLFYLPRLIPAPQALLWPTRPSTLPTAPASATAVYSGNVKDYVHHVANVLLRGDSLPKFTVRCVKIEKSEIGRDITWIDTFFRGERKEKAGTKWEFMRKLTSLVKAKFVGPRNQPAGSKRAKKAHEQTNEEEKEETIEKRMPSVKAKATGPLAWVTLLGCVLSVTLFIVSITVGDGMSLLATILLSLLSTVVGIGNKWTLALPQAAKGVSHNDGDVVIRYPKGSYLVVKCSELVSRELFFAPEEIEYNIKSSAAYRLITLIGTLLLMLGVIALANARLPLQVAWAGAYILINIAQWAAAAVPPSNHWDMSCYTLTEIGISTGPENKVFTAALWKAILLTKSIDWVAMGKAAPVTPVWSEWLEEAKKRAITAGSHFGDLADPAYPKRGHGQVFKGTVVDVPNDWNPKDAWNEINERYKNKHRPMGKPEMPRKAPPATPLEMPPGLV</sequence>
<feature type="transmembrane region" description="Helical" evidence="2">
    <location>
        <begin position="205"/>
        <end position="227"/>
    </location>
</feature>